<organism evidence="1 2">
    <name type="scientific">Roseibacillus persicicus</name>
    <dbReference type="NCBI Taxonomy" id="454148"/>
    <lineage>
        <taxon>Bacteria</taxon>
        <taxon>Pseudomonadati</taxon>
        <taxon>Verrucomicrobiota</taxon>
        <taxon>Verrucomicrobiia</taxon>
        <taxon>Verrucomicrobiales</taxon>
        <taxon>Verrucomicrobiaceae</taxon>
        <taxon>Roseibacillus</taxon>
    </lineage>
</organism>
<accession>A0A918WGX4</accession>
<dbReference type="RefSeq" id="WP_189569339.1">
    <property type="nucleotide sequence ID" value="NZ_BMXI01000005.1"/>
</dbReference>
<dbReference type="Proteomes" id="UP000644507">
    <property type="component" value="Unassembled WGS sequence"/>
</dbReference>
<dbReference type="EMBL" id="BMXI01000005">
    <property type="protein sequence ID" value="GHC50432.1"/>
    <property type="molecule type" value="Genomic_DNA"/>
</dbReference>
<evidence type="ECO:0000313" key="2">
    <source>
        <dbReference type="Proteomes" id="UP000644507"/>
    </source>
</evidence>
<keyword evidence="2" id="KW-1185">Reference proteome</keyword>
<name>A0A918WGX4_9BACT</name>
<proteinExistence type="predicted"/>
<protein>
    <submittedName>
        <fullName evidence="1">Uncharacterized protein</fullName>
    </submittedName>
</protein>
<gene>
    <name evidence="1" type="ORF">GCM10007100_15710</name>
</gene>
<dbReference type="AlphaFoldDB" id="A0A918WGX4"/>
<sequence>MKKSLFYLLSFAPLSGGDFSKDVISYTPQNSGWTASYAVGPNYRHFGDVRYQGQSQSQNLLVPSFIGGNSLTLPPIGTTGTTSDRLYDNGFVNLDGGTADNGLTWNWGYDSTDQVQANSLTYGATGYRSDYSESSSYSVQPTLDSDLKGAGLMGDIYFAAPENFSLPISGVLVSLSYFGTDQNFGFSSFSGQQQREDYRLDFTDTFDTTGLIIPLRDDYEGTYAGPGPKIDNIPSSRVQDDVLLNTENASFANSVSSSIELNALSLAVGPTIQESFDSGWAWQISFGATVNLYKWSASQSESLSVRVDNQAPTSFARFNHSSSQTDWALGLFGRVGVTRELPSDWYTSVHFQGDLGPTLDVRVGPSKYEIETSGYSAGFLIGRRF</sequence>
<comment type="caution">
    <text evidence="1">The sequence shown here is derived from an EMBL/GenBank/DDBJ whole genome shotgun (WGS) entry which is preliminary data.</text>
</comment>
<evidence type="ECO:0000313" key="1">
    <source>
        <dbReference type="EMBL" id="GHC50432.1"/>
    </source>
</evidence>
<reference evidence="1" key="2">
    <citation type="submission" date="2020-09" db="EMBL/GenBank/DDBJ databases">
        <authorList>
            <person name="Sun Q."/>
            <person name="Kim S."/>
        </authorList>
    </citation>
    <scope>NUCLEOTIDE SEQUENCE</scope>
    <source>
        <strain evidence="1">KCTC 12988</strain>
    </source>
</reference>
<reference evidence="1" key="1">
    <citation type="journal article" date="2014" name="Int. J. Syst. Evol. Microbiol.">
        <title>Complete genome sequence of Corynebacterium casei LMG S-19264T (=DSM 44701T), isolated from a smear-ripened cheese.</title>
        <authorList>
            <consortium name="US DOE Joint Genome Institute (JGI-PGF)"/>
            <person name="Walter F."/>
            <person name="Albersmeier A."/>
            <person name="Kalinowski J."/>
            <person name="Ruckert C."/>
        </authorList>
    </citation>
    <scope>NUCLEOTIDE SEQUENCE</scope>
    <source>
        <strain evidence="1">KCTC 12988</strain>
    </source>
</reference>